<accession>A0A369J039</accession>
<dbReference type="PROSITE" id="PS50109">
    <property type="entry name" value="HIS_KIN"/>
    <property type="match status" value="1"/>
</dbReference>
<gene>
    <name evidence="10" type="primary">barA</name>
    <name evidence="10" type="ORF">Hypma_004658</name>
</gene>
<evidence type="ECO:0000313" key="11">
    <source>
        <dbReference type="Proteomes" id="UP000076154"/>
    </source>
</evidence>
<dbReference type="SMART" id="SM00387">
    <property type="entry name" value="HATPase_c"/>
    <property type="match status" value="1"/>
</dbReference>
<keyword evidence="11" id="KW-1185">Reference proteome</keyword>
<comment type="catalytic activity">
    <reaction evidence="1">
        <text>ATP + protein L-histidine = ADP + protein N-phospho-L-histidine.</text>
        <dbReference type="EC" id="2.7.13.3"/>
    </reaction>
</comment>
<evidence type="ECO:0000256" key="6">
    <source>
        <dbReference type="SAM" id="MobiDB-lite"/>
    </source>
</evidence>
<feature type="transmembrane region" description="Helical" evidence="7">
    <location>
        <begin position="329"/>
        <end position="346"/>
    </location>
</feature>
<evidence type="ECO:0000313" key="10">
    <source>
        <dbReference type="EMBL" id="RDB15361.1"/>
    </source>
</evidence>
<organism evidence="10 11">
    <name type="scientific">Hypsizygus marmoreus</name>
    <name type="common">White beech mushroom</name>
    <name type="synonym">Agaricus marmoreus</name>
    <dbReference type="NCBI Taxonomy" id="39966"/>
    <lineage>
        <taxon>Eukaryota</taxon>
        <taxon>Fungi</taxon>
        <taxon>Dikarya</taxon>
        <taxon>Basidiomycota</taxon>
        <taxon>Agaricomycotina</taxon>
        <taxon>Agaricomycetes</taxon>
        <taxon>Agaricomycetidae</taxon>
        <taxon>Agaricales</taxon>
        <taxon>Tricholomatineae</taxon>
        <taxon>Lyophyllaceae</taxon>
        <taxon>Hypsizygus</taxon>
    </lineage>
</organism>
<dbReference type="InterPro" id="IPR004358">
    <property type="entry name" value="Sig_transdc_His_kin-like_C"/>
</dbReference>
<dbReference type="SUPFAM" id="SSF52172">
    <property type="entry name" value="CheY-like"/>
    <property type="match status" value="1"/>
</dbReference>
<dbReference type="Gene3D" id="3.30.565.10">
    <property type="entry name" value="Histidine kinase-like ATPase, C-terminal domain"/>
    <property type="match status" value="1"/>
</dbReference>
<feature type="domain" description="Response regulatory" evidence="9">
    <location>
        <begin position="884"/>
        <end position="1022"/>
    </location>
</feature>
<keyword evidence="3" id="KW-0808">Transferase</keyword>
<feature type="region of interest" description="Disordered" evidence="6">
    <location>
        <begin position="587"/>
        <end position="610"/>
    </location>
</feature>
<comment type="caution">
    <text evidence="10">The sequence shown here is derived from an EMBL/GenBank/DDBJ whole genome shotgun (WGS) entry which is preliminary data.</text>
</comment>
<dbReference type="InParanoid" id="A0A369J039"/>
<evidence type="ECO:0000256" key="2">
    <source>
        <dbReference type="ARBA" id="ARBA00012438"/>
    </source>
</evidence>
<dbReference type="Pfam" id="PF00072">
    <property type="entry name" value="Response_reg"/>
    <property type="match status" value="1"/>
</dbReference>
<dbReference type="InterPro" id="IPR003594">
    <property type="entry name" value="HATPase_dom"/>
</dbReference>
<dbReference type="Proteomes" id="UP000076154">
    <property type="component" value="Unassembled WGS sequence"/>
</dbReference>
<name>A0A369J039_HYPMA</name>
<dbReference type="SUPFAM" id="SSF55874">
    <property type="entry name" value="ATPase domain of HSP90 chaperone/DNA topoisomerase II/histidine kinase"/>
    <property type="match status" value="1"/>
</dbReference>
<feature type="compositionally biased region" description="Pro residues" evidence="6">
    <location>
        <begin position="852"/>
        <end position="869"/>
    </location>
</feature>
<evidence type="ECO:0000256" key="7">
    <source>
        <dbReference type="SAM" id="Phobius"/>
    </source>
</evidence>
<feature type="region of interest" description="Disordered" evidence="6">
    <location>
        <begin position="745"/>
        <end position="769"/>
    </location>
</feature>
<dbReference type="Gene3D" id="3.40.50.2300">
    <property type="match status" value="1"/>
</dbReference>
<keyword evidence="7" id="KW-0812">Transmembrane</keyword>
<keyword evidence="4 10" id="KW-0418">Kinase</keyword>
<dbReference type="PANTHER" id="PTHR43047">
    <property type="entry name" value="TWO-COMPONENT HISTIDINE PROTEIN KINASE"/>
    <property type="match status" value="1"/>
</dbReference>
<feature type="compositionally biased region" description="Low complexity" evidence="6">
    <location>
        <begin position="45"/>
        <end position="59"/>
    </location>
</feature>
<sequence length="1033" mass="114494">MASWSRFWSAKSSRWTEEFGMVSASNSTAADDKNAKTVSDLPFPITQRTSSTLSQSSIRNVTPKWARITNRRRRTGASSDSPAARRESQRSYSLFHVPQEQDEKDMESTGVDEVVVDQSWKEEMSNPGLISESEDASSIISDYSARPGPVPSLLERDAVTWSRDRPFYSLWHMVRGHALEFLSSRFSDPQIEADYQKEVWGQSKRLALWASAFFIANWILGTAFIQRPVVLADKIFYYMVAPILTFPVIVFCAFNFPRDHPTFYQIWMGCAIWAWPFYQILFMFLCGFYRNSDSIFTCGTKDFLSTFYYTSSLQTIALFGACLKRVSGLIGAVTFLIYFSCLIFPVRPDWTRNTLDFIVYQGVLLYIHYKRENSSRRLYSLRMQLNIQFERTRKAQMNERKAADSKRRLTSYVGGYVRVPLNTALLAVQNMEADGTIDRNQAFEFKALEGSLGIMSKVLNDVLDFNRMDSGRLESLSQPYAFHQVMQSIFIPLQLVTNARGLEFVTDLDMDIDEAARRAEYQYIGLCNEEIEKLLKDMPSGELAWGKVVGDETRLRQIVTNLASNACKFTPVGGRLTISTRLVLPELTPPPCPTPMGSRPPSTKEGRPQSISVRRLSEHNLQHASSSPIDRIIVRIEVSDTGWGIRSQDMAHNKLFSAFNQTEQGRLQGGKGTGLGLALVRQIVKLSGGRLGVKSKLGKGSTFWVELPLGVGPKTAVPVVPTANAGAPTVQLFDGLDFPFFAPPTSPSVTEEGSMRMSSPLPKRTSMSTRVSASRIHSYVDEGVATARCDTQSIVASCSSADFSTSDLDLEPLKEPPRAFVTPPPIEKENSSDTVKASGSGPGSPITNAHATPPPQPPIPAEKAVAPPPQISLPPHPPPLEPPQVFVVDDDGLTRTLMKRMLTRMGCVVSTAEDGLAAIGVLAGLTYSKGPNDTDDPPLEPMVPPTDGKEFTIVFMDNQMPVMSGLKAIKRLRMLGRKDFVVGVTGNALLADQNEYLEAGVDFVLTKPVLERSLKSMLTMAMDRRNGAVTPSP</sequence>
<feature type="transmembrane region" description="Helical" evidence="7">
    <location>
        <begin position="266"/>
        <end position="291"/>
    </location>
</feature>
<dbReference type="AlphaFoldDB" id="A0A369J039"/>
<dbReference type="GO" id="GO:0000155">
    <property type="term" value="F:phosphorelay sensor kinase activity"/>
    <property type="evidence" value="ECO:0007669"/>
    <property type="project" value="TreeGrafter"/>
</dbReference>
<proteinExistence type="predicted"/>
<dbReference type="OrthoDB" id="60033at2759"/>
<evidence type="ECO:0000256" key="1">
    <source>
        <dbReference type="ARBA" id="ARBA00000085"/>
    </source>
</evidence>
<feature type="transmembrane region" description="Helical" evidence="7">
    <location>
        <begin position="235"/>
        <end position="254"/>
    </location>
</feature>
<dbReference type="InterPro" id="IPR011006">
    <property type="entry name" value="CheY-like_superfamily"/>
</dbReference>
<dbReference type="STRING" id="39966.A0A369J039"/>
<dbReference type="EMBL" id="LUEZ02000181">
    <property type="protein sequence ID" value="RDB15361.1"/>
    <property type="molecule type" value="Genomic_DNA"/>
</dbReference>
<dbReference type="Pfam" id="PF02518">
    <property type="entry name" value="HATPase_c"/>
    <property type="match status" value="1"/>
</dbReference>
<evidence type="ECO:0000256" key="3">
    <source>
        <dbReference type="ARBA" id="ARBA00022679"/>
    </source>
</evidence>
<evidence type="ECO:0000256" key="4">
    <source>
        <dbReference type="ARBA" id="ARBA00022777"/>
    </source>
</evidence>
<dbReference type="CDD" id="cd17546">
    <property type="entry name" value="REC_hyHK_CKI1_RcsC-like"/>
    <property type="match status" value="1"/>
</dbReference>
<feature type="domain" description="Histidine kinase" evidence="8">
    <location>
        <begin position="412"/>
        <end position="711"/>
    </location>
</feature>
<dbReference type="GO" id="GO:0009927">
    <property type="term" value="F:histidine phosphotransfer kinase activity"/>
    <property type="evidence" value="ECO:0007669"/>
    <property type="project" value="TreeGrafter"/>
</dbReference>
<evidence type="ECO:0000256" key="5">
    <source>
        <dbReference type="PROSITE-ProRule" id="PRU00169"/>
    </source>
</evidence>
<dbReference type="SMART" id="SM00448">
    <property type="entry name" value="REC"/>
    <property type="match status" value="1"/>
</dbReference>
<feature type="transmembrane region" description="Helical" evidence="7">
    <location>
        <begin position="206"/>
        <end position="229"/>
    </location>
</feature>
<dbReference type="PANTHER" id="PTHR43047:SF66">
    <property type="entry name" value="HISKA"/>
    <property type="match status" value="1"/>
</dbReference>
<dbReference type="EC" id="2.7.13.3" evidence="2"/>
<dbReference type="InterPro" id="IPR036890">
    <property type="entry name" value="HATPase_C_sf"/>
</dbReference>
<keyword evidence="7" id="KW-0472">Membrane</keyword>
<evidence type="ECO:0000259" key="9">
    <source>
        <dbReference type="PROSITE" id="PS50110"/>
    </source>
</evidence>
<dbReference type="PROSITE" id="PS50110">
    <property type="entry name" value="RESPONSE_REGULATORY"/>
    <property type="match status" value="1"/>
</dbReference>
<feature type="region of interest" description="Disordered" evidence="6">
    <location>
        <begin position="23"/>
        <end position="110"/>
    </location>
</feature>
<dbReference type="PRINTS" id="PR00344">
    <property type="entry name" value="BCTRLSENSOR"/>
</dbReference>
<keyword evidence="5" id="KW-0597">Phosphoprotein</keyword>
<evidence type="ECO:0000259" key="8">
    <source>
        <dbReference type="PROSITE" id="PS50109"/>
    </source>
</evidence>
<feature type="transmembrane region" description="Helical" evidence="7">
    <location>
        <begin position="303"/>
        <end position="322"/>
    </location>
</feature>
<dbReference type="InterPro" id="IPR005467">
    <property type="entry name" value="His_kinase_dom"/>
</dbReference>
<feature type="region of interest" description="Disordered" evidence="6">
    <location>
        <begin position="805"/>
        <end position="869"/>
    </location>
</feature>
<dbReference type="GO" id="GO:0005886">
    <property type="term" value="C:plasma membrane"/>
    <property type="evidence" value="ECO:0007669"/>
    <property type="project" value="TreeGrafter"/>
</dbReference>
<dbReference type="InterPro" id="IPR001789">
    <property type="entry name" value="Sig_transdc_resp-reg_receiver"/>
</dbReference>
<keyword evidence="7" id="KW-1133">Transmembrane helix</keyword>
<protein>
    <recommendedName>
        <fullName evidence="2">histidine kinase</fullName>
        <ecNumber evidence="2">2.7.13.3</ecNumber>
    </recommendedName>
</protein>
<feature type="modified residue" description="4-aspartylphosphate" evidence="5">
    <location>
        <position position="957"/>
    </location>
</feature>
<reference evidence="10" key="1">
    <citation type="submission" date="2018-04" db="EMBL/GenBank/DDBJ databases">
        <title>Whole genome sequencing of Hypsizygus marmoreus.</title>
        <authorList>
            <person name="Choi I.-G."/>
            <person name="Min B."/>
            <person name="Kim J.-G."/>
            <person name="Kim S."/>
            <person name="Oh Y.-L."/>
            <person name="Kong W.-S."/>
            <person name="Park H."/>
            <person name="Jeong J."/>
            <person name="Song E.-S."/>
        </authorList>
    </citation>
    <scope>NUCLEOTIDE SEQUENCE [LARGE SCALE GENOMIC DNA]</scope>
    <source>
        <strain evidence="10">51987-8</strain>
    </source>
</reference>